<evidence type="ECO:0000313" key="3">
    <source>
        <dbReference type="Proteomes" id="UP000199331"/>
    </source>
</evidence>
<feature type="transmembrane region" description="Helical" evidence="1">
    <location>
        <begin position="258"/>
        <end position="279"/>
    </location>
</feature>
<keyword evidence="1" id="KW-0812">Transmembrane</keyword>
<feature type="transmembrane region" description="Helical" evidence="1">
    <location>
        <begin position="428"/>
        <end position="449"/>
    </location>
</feature>
<organism evidence="2 3">
    <name type="scientific">Qipengyuania nanhaisediminis</name>
    <dbReference type="NCBI Taxonomy" id="604088"/>
    <lineage>
        <taxon>Bacteria</taxon>
        <taxon>Pseudomonadati</taxon>
        <taxon>Pseudomonadota</taxon>
        <taxon>Alphaproteobacteria</taxon>
        <taxon>Sphingomonadales</taxon>
        <taxon>Erythrobacteraceae</taxon>
        <taxon>Qipengyuania</taxon>
    </lineage>
</organism>
<name>A0A1I5KQZ7_9SPHN</name>
<feature type="transmembrane region" description="Helical" evidence="1">
    <location>
        <begin position="286"/>
        <end position="306"/>
    </location>
</feature>
<proteinExistence type="predicted"/>
<gene>
    <name evidence="2" type="ORF">SAMN04488060_0437</name>
</gene>
<dbReference type="STRING" id="604088.SAMN04488060_0437"/>
<keyword evidence="1" id="KW-1133">Transmembrane helix</keyword>
<feature type="transmembrane region" description="Helical" evidence="1">
    <location>
        <begin position="190"/>
        <end position="215"/>
    </location>
</feature>
<feature type="transmembrane region" description="Helical" evidence="1">
    <location>
        <begin position="14"/>
        <end position="36"/>
    </location>
</feature>
<dbReference type="Proteomes" id="UP000199331">
    <property type="component" value="Unassembled WGS sequence"/>
</dbReference>
<feature type="transmembrane region" description="Helical" evidence="1">
    <location>
        <begin position="106"/>
        <end position="125"/>
    </location>
</feature>
<feature type="transmembrane region" description="Helical" evidence="1">
    <location>
        <begin position="343"/>
        <end position="362"/>
    </location>
</feature>
<evidence type="ECO:0008006" key="4">
    <source>
        <dbReference type="Google" id="ProtNLM"/>
    </source>
</evidence>
<sequence length="597" mass="64991">MDEDRRLRADKHPVFWVIAIWLLGVAFLSVLAYPYIIERRFPGPDDVLRLVQVRDLLAGQNWFDLQQYRINPPDGVAMHWSRIVDIPLALSILALQPLVGTATAEWVVALVLPLLLLLAIFLVVSRLAWRLLGRSAAIMSVLVLTLWSSFMMQMQPLRIDHHSWQILSVAIALWAISWRKAASGGAVAGIAMGVGVMVSLEVLPMVAAFGGVLALRWARDYRNRAWLTAYMQALALTMVITFALTRGLPGASVYCDTIALPHVGFFVIAALGTGVIAALPKLPLAVLVFLFGIVGALGLGFIALAGPQCFTAPFGVLDPLVNEFWYSNVREGMPIWEQKTDSGLRGAVQMLLGLGTCVLLVLRKRDWQRTWWIEHLLLLVVACLATIATFRSLYFVAVIAAVPIGWAASVAIRMVLEGGTLPKRAGAALLTYYVLLPGGIVTLGATFLGKQDTLVTQESHSDIVELRESACDLGRSTTGLAALPKSTIFAPLDVGPFILLNTPHSVVASGHHRANFAMRDVLAGMMSPPDEARRLVARHQADFVVICTDIAEPHTLANAGGEQSLAVTLLAGDPPDWLEPVDLDGPEALKVWRVLPY</sequence>
<reference evidence="3" key="1">
    <citation type="submission" date="2016-10" db="EMBL/GenBank/DDBJ databases">
        <authorList>
            <person name="Varghese N."/>
            <person name="Submissions S."/>
        </authorList>
    </citation>
    <scope>NUCLEOTIDE SEQUENCE [LARGE SCALE GENOMIC DNA]</scope>
    <source>
        <strain evidence="3">CGMCC 1.7715</strain>
    </source>
</reference>
<protein>
    <recommendedName>
        <fullName evidence="4">4-amino-4-deoxy-L-arabinose transferase</fullName>
    </recommendedName>
</protein>
<feature type="transmembrane region" description="Helical" evidence="1">
    <location>
        <begin position="394"/>
        <end position="416"/>
    </location>
</feature>
<feature type="transmembrane region" description="Helical" evidence="1">
    <location>
        <begin position="131"/>
        <end position="150"/>
    </location>
</feature>
<feature type="transmembrane region" description="Helical" evidence="1">
    <location>
        <begin position="227"/>
        <end position="246"/>
    </location>
</feature>
<accession>A0A1I5KQZ7</accession>
<dbReference type="RefSeq" id="WP_090476891.1">
    <property type="nucleotide sequence ID" value="NZ_FOWZ01000001.1"/>
</dbReference>
<dbReference type="OrthoDB" id="1082056at2"/>
<dbReference type="EMBL" id="FOWZ01000001">
    <property type="protein sequence ID" value="SFO87066.1"/>
    <property type="molecule type" value="Genomic_DNA"/>
</dbReference>
<keyword evidence="3" id="KW-1185">Reference proteome</keyword>
<dbReference type="AlphaFoldDB" id="A0A1I5KQZ7"/>
<feature type="transmembrane region" description="Helical" evidence="1">
    <location>
        <begin position="371"/>
        <end position="388"/>
    </location>
</feature>
<keyword evidence="1" id="KW-0472">Membrane</keyword>
<evidence type="ECO:0000313" key="2">
    <source>
        <dbReference type="EMBL" id="SFO87066.1"/>
    </source>
</evidence>
<evidence type="ECO:0000256" key="1">
    <source>
        <dbReference type="SAM" id="Phobius"/>
    </source>
</evidence>